<evidence type="ECO:0000256" key="1">
    <source>
        <dbReference type="SAM" id="SignalP"/>
    </source>
</evidence>
<gene>
    <name evidence="2" type="ORF">EOD43_09445</name>
</gene>
<keyword evidence="3" id="KW-1185">Reference proteome</keyword>
<sequence length="159" mass="17090">MRSTIAIALFTALLASGAGAKAETLNLVCPGEGGKLSSQYKSGYMWDAKRKKYVSQSGMETESRPYAAAVTVRIAGDSGSIQLPKSMVPPIHGSGSGDGWWPLNDVIVGDKEIRAAFKLNGLNHPKIRIDRMTGMLTMTGTGFDFTGRCEKTDAGERRF</sequence>
<dbReference type="Proteomes" id="UP000282971">
    <property type="component" value="Unassembled WGS sequence"/>
</dbReference>
<dbReference type="RefSeq" id="WP_127743229.1">
    <property type="nucleotide sequence ID" value="NZ_SACN01000001.1"/>
</dbReference>
<comment type="caution">
    <text evidence="2">The sequence shown here is derived from an EMBL/GenBank/DDBJ whole genome shotgun (WGS) entry which is preliminary data.</text>
</comment>
<dbReference type="OrthoDB" id="594865at2"/>
<accession>A0A437M8K7</accession>
<proteinExistence type="predicted"/>
<name>A0A437M8K7_9SPHN</name>
<feature type="chain" id="PRO_5019340951" evidence="1">
    <location>
        <begin position="21"/>
        <end position="159"/>
    </location>
</feature>
<protein>
    <submittedName>
        <fullName evidence="2">Uncharacterized protein</fullName>
    </submittedName>
</protein>
<feature type="signal peptide" evidence="1">
    <location>
        <begin position="1"/>
        <end position="20"/>
    </location>
</feature>
<evidence type="ECO:0000313" key="2">
    <source>
        <dbReference type="EMBL" id="RVT94058.1"/>
    </source>
</evidence>
<evidence type="ECO:0000313" key="3">
    <source>
        <dbReference type="Proteomes" id="UP000282971"/>
    </source>
</evidence>
<organism evidence="2 3">
    <name type="scientific">Sphingomonas crocodyli</name>
    <dbReference type="NCBI Taxonomy" id="1979270"/>
    <lineage>
        <taxon>Bacteria</taxon>
        <taxon>Pseudomonadati</taxon>
        <taxon>Pseudomonadota</taxon>
        <taxon>Alphaproteobacteria</taxon>
        <taxon>Sphingomonadales</taxon>
        <taxon>Sphingomonadaceae</taxon>
        <taxon>Sphingomonas</taxon>
    </lineage>
</organism>
<dbReference type="EMBL" id="SACN01000001">
    <property type="protein sequence ID" value="RVT94058.1"/>
    <property type="molecule type" value="Genomic_DNA"/>
</dbReference>
<reference evidence="2 3" key="1">
    <citation type="submission" date="2019-01" db="EMBL/GenBank/DDBJ databases">
        <authorList>
            <person name="Chen W.-M."/>
        </authorList>
    </citation>
    <scope>NUCLEOTIDE SEQUENCE [LARGE SCALE GENOMIC DNA]</scope>
    <source>
        <strain evidence="2 3">CCP-7</strain>
    </source>
</reference>
<dbReference type="AlphaFoldDB" id="A0A437M8K7"/>
<keyword evidence="1" id="KW-0732">Signal</keyword>